<keyword evidence="1" id="KW-0472">Membrane</keyword>
<dbReference type="AlphaFoldDB" id="A0AAJ4X890"/>
<dbReference type="RefSeq" id="WP_093100914.1">
    <property type="nucleotide sequence ID" value="NZ_FNGK01000009.1"/>
</dbReference>
<evidence type="ECO:0000313" key="3">
    <source>
        <dbReference type="Proteomes" id="UP000215355"/>
    </source>
</evidence>
<sequence length="161" mass="18736">MPEYKYEIKSEEMSSLLKKIPNALVTKGNFFVLAILVVFFYLLNRYGPRDELKLTAQIDTVYTNNKRKDLMHFSLFVSNTKNAAIKNHSNYEYRFENRSTNKRDTVTGKIDTIIYKNSNSAIILVTANSSKPLRRRTNGDIIIGKEKESFFSRILYSIFNI</sequence>
<dbReference type="EMBL" id="LT906468">
    <property type="protein sequence ID" value="SNV38115.1"/>
    <property type="molecule type" value="Genomic_DNA"/>
</dbReference>
<keyword evidence="1" id="KW-1133">Transmembrane helix</keyword>
<proteinExistence type="predicted"/>
<reference evidence="2 3" key="1">
    <citation type="submission" date="2017-06" db="EMBL/GenBank/DDBJ databases">
        <authorList>
            <consortium name="Pathogen Informatics"/>
        </authorList>
    </citation>
    <scope>NUCLEOTIDE SEQUENCE [LARGE SCALE GENOMIC DNA]</scope>
    <source>
        <strain evidence="2 3">NCTC12149</strain>
    </source>
</reference>
<feature type="transmembrane region" description="Helical" evidence="1">
    <location>
        <begin position="20"/>
        <end position="43"/>
    </location>
</feature>
<keyword evidence="1" id="KW-0812">Transmembrane</keyword>
<evidence type="ECO:0000256" key="1">
    <source>
        <dbReference type="SAM" id="Phobius"/>
    </source>
</evidence>
<organism evidence="2 3">
    <name type="scientific">Sphingobacterium mizutaii</name>
    <dbReference type="NCBI Taxonomy" id="1010"/>
    <lineage>
        <taxon>Bacteria</taxon>
        <taxon>Pseudomonadati</taxon>
        <taxon>Bacteroidota</taxon>
        <taxon>Sphingobacteriia</taxon>
        <taxon>Sphingobacteriales</taxon>
        <taxon>Sphingobacteriaceae</taxon>
        <taxon>Sphingobacterium</taxon>
    </lineage>
</organism>
<name>A0AAJ4X890_9SPHI</name>
<protein>
    <submittedName>
        <fullName evidence="2">Uncharacterized protein</fullName>
    </submittedName>
</protein>
<dbReference type="Proteomes" id="UP000215355">
    <property type="component" value="Chromosome 1"/>
</dbReference>
<dbReference type="KEGG" id="smiz:4412673_00279"/>
<evidence type="ECO:0000313" key="2">
    <source>
        <dbReference type="EMBL" id="SNV38115.1"/>
    </source>
</evidence>
<gene>
    <name evidence="2" type="ORF">SAMEA4412673_00279</name>
</gene>
<accession>A0AAJ4X890</accession>